<comment type="caution">
    <text evidence="13">The sequence shown here is derived from an EMBL/GenBank/DDBJ whole genome shotgun (WGS) entry which is preliminary data.</text>
</comment>
<sequence>MRADRIMKGRSGTGMVADMSACWKRLRRAMVLGAVGLCCLAAGITLLCVLSHPATAQSITLDMGKGGGIGEAGTTSRLIQLTALVAFLSLAPSLLVMMTAFTRIIITLSLLRSAIGAQGTPPNMVLVALALILTLFVMQPTLERSWQQGIEPLMDGRVEEMAGLQAAAEPFRDFMVHNARPNDVAIFYHLAGLKPQPAPANGAAAPAPPWRVIVPAFMVGELSRGFEMGFLLYLPFLVIDLVTSSVLMSLGMMMLPPPTISLPFKLIFFVLVDGFQMVSGGLVRSFGGG</sequence>
<evidence type="ECO:0000256" key="11">
    <source>
        <dbReference type="ARBA" id="ARBA00023225"/>
    </source>
</evidence>
<dbReference type="InterPro" id="IPR005838">
    <property type="entry name" value="T3SS_IM_P"/>
</dbReference>
<accession>A0A7U7G4L8</accession>
<evidence type="ECO:0000256" key="7">
    <source>
        <dbReference type="ARBA" id="ARBA00022927"/>
    </source>
</evidence>
<feature type="transmembrane region" description="Helical" evidence="12">
    <location>
        <begin position="262"/>
        <end position="283"/>
    </location>
</feature>
<evidence type="ECO:0000256" key="6">
    <source>
        <dbReference type="ARBA" id="ARBA00022795"/>
    </source>
</evidence>
<evidence type="ECO:0000256" key="12">
    <source>
        <dbReference type="RuleBase" id="RU362069"/>
    </source>
</evidence>
<feature type="transmembrane region" description="Helical" evidence="12">
    <location>
        <begin position="123"/>
        <end position="142"/>
    </location>
</feature>
<keyword evidence="13" id="KW-0282">Flagellum</keyword>
<keyword evidence="11 12" id="KW-1006">Bacterial flagellum protein export</keyword>
<dbReference type="PRINTS" id="PR00951">
    <property type="entry name" value="FLGBIOSNFLIP"/>
</dbReference>
<keyword evidence="13" id="KW-0969">Cilium</keyword>
<comment type="similarity">
    <text evidence="1 12">Belongs to the FliP/MopC/SpaP family.</text>
</comment>
<dbReference type="PANTHER" id="PTHR30587:SF0">
    <property type="entry name" value="FLAGELLAR BIOSYNTHETIC PROTEIN FLIP"/>
    <property type="match status" value="1"/>
</dbReference>
<evidence type="ECO:0000256" key="9">
    <source>
        <dbReference type="ARBA" id="ARBA00023136"/>
    </source>
</evidence>
<evidence type="ECO:0000256" key="4">
    <source>
        <dbReference type="ARBA" id="ARBA00022475"/>
    </source>
</evidence>
<comment type="subcellular location">
    <subcellularLocation>
        <location evidence="12">Cell membrane</location>
        <topology evidence="12">Multi-pass membrane protein</topology>
    </subcellularLocation>
    <subcellularLocation>
        <location evidence="12">Bacterial flagellum basal body</location>
    </subcellularLocation>
</comment>
<evidence type="ECO:0000256" key="1">
    <source>
        <dbReference type="ARBA" id="ARBA00006257"/>
    </source>
</evidence>
<feature type="transmembrane region" description="Helical" evidence="12">
    <location>
        <begin position="82"/>
        <end position="111"/>
    </location>
</feature>
<keyword evidence="4 12" id="KW-1003">Cell membrane</keyword>
<keyword evidence="7 12" id="KW-0653">Protein transport</keyword>
<dbReference type="PANTHER" id="PTHR30587">
    <property type="entry name" value="FLAGELLAR BIOSYNTHETIC PROTEIN FLIP"/>
    <property type="match status" value="1"/>
</dbReference>
<evidence type="ECO:0000256" key="5">
    <source>
        <dbReference type="ARBA" id="ARBA00022692"/>
    </source>
</evidence>
<reference evidence="13 14" key="2">
    <citation type="journal article" date="2014" name="PLoS ONE">
        <title>Evolution of mitochondria reconstructed from the energy metabolism of living bacteria.</title>
        <authorList>
            <person name="Degli Esposti M."/>
            <person name="Chouaia B."/>
            <person name="Comandatore F."/>
            <person name="Crotti E."/>
            <person name="Sassera D."/>
            <person name="Lievens P.M."/>
            <person name="Daffonchio D."/>
            <person name="Bandi C."/>
        </authorList>
    </citation>
    <scope>NUCLEOTIDE SEQUENCE [LARGE SCALE GENOMIC DNA]</scope>
    <source>
        <strain evidence="14">AM169</strain>
    </source>
</reference>
<dbReference type="GO" id="GO:0009425">
    <property type="term" value="C:bacterial-type flagellum basal body"/>
    <property type="evidence" value="ECO:0007669"/>
    <property type="project" value="UniProtKB-SubCell"/>
</dbReference>
<evidence type="ECO:0000256" key="2">
    <source>
        <dbReference type="ARBA" id="ARBA00021714"/>
    </source>
</evidence>
<organism evidence="13 14">
    <name type="scientific">Parasaccharibacter apium</name>
    <dbReference type="NCBI Taxonomy" id="1510841"/>
    <lineage>
        <taxon>Bacteria</taxon>
        <taxon>Pseudomonadati</taxon>
        <taxon>Pseudomonadota</taxon>
        <taxon>Alphaproteobacteria</taxon>
        <taxon>Acetobacterales</taxon>
        <taxon>Acetobacteraceae</taxon>
        <taxon>Parasaccharibacter</taxon>
    </lineage>
</organism>
<evidence type="ECO:0000256" key="3">
    <source>
        <dbReference type="ARBA" id="ARBA00022448"/>
    </source>
</evidence>
<dbReference type="GO" id="GO:0009306">
    <property type="term" value="P:protein secretion"/>
    <property type="evidence" value="ECO:0007669"/>
    <property type="project" value="UniProtKB-UniRule"/>
</dbReference>
<keyword evidence="6 12" id="KW-1005">Bacterial flagellum biogenesis</keyword>
<keyword evidence="5 12" id="KW-0812">Transmembrane</keyword>
<keyword evidence="10" id="KW-0975">Bacterial flagellum</keyword>
<keyword evidence="3 12" id="KW-0813">Transport</keyword>
<evidence type="ECO:0000313" key="13">
    <source>
        <dbReference type="EMBL" id="CDG33040.1"/>
    </source>
</evidence>
<keyword evidence="13" id="KW-0966">Cell projection</keyword>
<name>A0A7U7G4L8_9PROT</name>
<keyword evidence="9 12" id="KW-0472">Membrane</keyword>
<dbReference type="InterPro" id="IPR005837">
    <property type="entry name" value="FliP"/>
</dbReference>
<dbReference type="GO" id="GO:0044781">
    <property type="term" value="P:bacterial-type flagellum organization"/>
    <property type="evidence" value="ECO:0007669"/>
    <property type="project" value="UniProtKB-UniRule"/>
</dbReference>
<dbReference type="GO" id="GO:0005886">
    <property type="term" value="C:plasma membrane"/>
    <property type="evidence" value="ECO:0007669"/>
    <property type="project" value="UniProtKB-SubCell"/>
</dbReference>
<proteinExistence type="inferred from homology"/>
<dbReference type="PRINTS" id="PR01302">
    <property type="entry name" value="TYPE3IMPPROT"/>
</dbReference>
<keyword evidence="8 12" id="KW-1133">Transmembrane helix</keyword>
<dbReference type="NCBIfam" id="NF009438">
    <property type="entry name" value="PRK12797.1"/>
    <property type="match status" value="1"/>
</dbReference>
<evidence type="ECO:0000256" key="8">
    <source>
        <dbReference type="ARBA" id="ARBA00022989"/>
    </source>
</evidence>
<feature type="transmembrane region" description="Helical" evidence="12">
    <location>
        <begin position="230"/>
        <end position="250"/>
    </location>
</feature>
<dbReference type="NCBIfam" id="TIGR01103">
    <property type="entry name" value="fliP"/>
    <property type="match status" value="1"/>
</dbReference>
<dbReference type="AlphaFoldDB" id="A0A7U7G4L8"/>
<protein>
    <recommendedName>
        <fullName evidence="2 12">Flagellar biosynthetic protein FliP</fullName>
    </recommendedName>
</protein>
<dbReference type="Proteomes" id="UP000027590">
    <property type="component" value="Unassembled WGS sequence"/>
</dbReference>
<dbReference type="EMBL" id="CBLY010000002">
    <property type="protein sequence ID" value="CDG33040.1"/>
    <property type="molecule type" value="Genomic_DNA"/>
</dbReference>
<gene>
    <name evidence="12" type="primary">fliP</name>
    <name evidence="13" type="ORF">SACS_0302</name>
</gene>
<comment type="function">
    <text evidence="12">Plays a role in the flagellum-specific transport system.</text>
</comment>
<dbReference type="Pfam" id="PF00813">
    <property type="entry name" value="FliP"/>
    <property type="match status" value="1"/>
</dbReference>
<reference evidence="13 14" key="1">
    <citation type="journal article" date="2014" name="Genome Biol. Evol.">
        <title>Acetic acid bacteria genomes reveal functional traits for adaptation to life in insect guts.</title>
        <authorList>
            <person name="Chouaia B."/>
            <person name="Gaiarsa S."/>
            <person name="Crotti E."/>
            <person name="Comandatore F."/>
            <person name="Degli Esposti M."/>
            <person name="Ricci I."/>
            <person name="Alma A."/>
            <person name="Favia G."/>
            <person name="Bandi C."/>
            <person name="Daffonchio D."/>
        </authorList>
    </citation>
    <scope>NUCLEOTIDE SEQUENCE [LARGE SCALE GENOMIC DNA]</scope>
    <source>
        <strain evidence="14">AM169</strain>
    </source>
</reference>
<evidence type="ECO:0000313" key="14">
    <source>
        <dbReference type="Proteomes" id="UP000027590"/>
    </source>
</evidence>
<evidence type="ECO:0000256" key="10">
    <source>
        <dbReference type="ARBA" id="ARBA00023143"/>
    </source>
</evidence>